<organism evidence="1">
    <name type="scientific">Vibrio owensii</name>
    <dbReference type="NCBI Taxonomy" id="696485"/>
    <lineage>
        <taxon>Bacteria</taxon>
        <taxon>Pseudomonadati</taxon>
        <taxon>Pseudomonadota</taxon>
        <taxon>Gammaproteobacteria</taxon>
        <taxon>Vibrionales</taxon>
        <taxon>Vibrionaceae</taxon>
        <taxon>Vibrio</taxon>
    </lineage>
</organism>
<evidence type="ECO:0000313" key="1">
    <source>
        <dbReference type="EMBL" id="AQT24348.1"/>
    </source>
</evidence>
<sequence length="328" mass="36774">MYAGGLRMMKRQRGLGLLDVLFALALLGLIYAGAAKVLMTQKETNAAQDYRVRIEQVIEALQKYQYQQRTIKPPVAVIDEFPTELNDLVTTDEQFWINCSETDEAAKRCIRPDSVPWTRERIGYEAGHKSITIGTELRDVAYAQLTFPLSSSVIEPIYRAKWATELLKMPYAKAQTNGDIIVTVYDPLLSQLYDEFLQRDGSVALTDDWDVGGDYSITNAHDVTILNSDGTQKIVSQGLVDIYTVQHGDKVRKPSCPEGTQPYIALGLGKIFISKDYQLTGSQKPYIEPLGTDDNYWQVGLEVRVKSLITGELTIRNDGEVTAFTQCK</sequence>
<dbReference type="AlphaFoldDB" id="A0A1S6KSK6"/>
<accession>A0A1S6KSK6</accession>
<protein>
    <submittedName>
        <fullName evidence="1">Type IV pilin PilA</fullName>
    </submittedName>
</protein>
<dbReference type="EMBL" id="KX268305">
    <property type="protein sequence ID" value="AQT24348.1"/>
    <property type="molecule type" value="Genomic_DNA"/>
</dbReference>
<reference evidence="1" key="1">
    <citation type="journal article" date="2017" name="Sci. Rep.">
        <title>Shrimp AHPND-causing plasmids encoding the PirAB toxins as mediated by pirAB-Tn903 are prevalent in various Vibrio species.</title>
        <authorList>
            <person name="Xiao J."/>
            <person name="Liu L."/>
            <person name="Ke Y."/>
            <person name="Li X."/>
            <person name="Liu Y."/>
            <person name="Pan Y."/>
            <person name="Yan S."/>
            <person name="Wang Y."/>
        </authorList>
    </citation>
    <scope>NUCLEOTIDE SEQUENCE</scope>
    <source>
        <strain evidence="1">SH14</strain>
        <plasmid evidence="1">pVHvo</plasmid>
    </source>
</reference>
<proteinExistence type="predicted"/>
<name>A0A1S6KSK6_9VIBR</name>
<keyword evidence="1" id="KW-0614">Plasmid</keyword>
<geneLocation type="plasmid" evidence="1">
    <name>pVHvo</name>
</geneLocation>